<evidence type="ECO:0000256" key="2">
    <source>
        <dbReference type="ARBA" id="ARBA00022837"/>
    </source>
</evidence>
<dbReference type="InterPro" id="IPR018247">
    <property type="entry name" value="EF_Hand_1_Ca_BS"/>
</dbReference>
<evidence type="ECO:0000259" key="3">
    <source>
        <dbReference type="PROSITE" id="PS50222"/>
    </source>
</evidence>
<evidence type="ECO:0000256" key="1">
    <source>
        <dbReference type="ARBA" id="ARBA00022737"/>
    </source>
</evidence>
<dbReference type="AlphaFoldDB" id="A0A2G5UFS6"/>
<dbReference type="PROSITE" id="PS50222">
    <property type="entry name" value="EF_HAND_2"/>
    <property type="match status" value="2"/>
</dbReference>
<gene>
    <name evidence="4" type="primary">Cni-C50C3.5</name>
    <name evidence="4" type="synonym">Cnig_chr_III.g10422</name>
    <name evidence="4" type="ORF">B9Z55_010422</name>
</gene>
<dbReference type="EMBL" id="PDUG01000003">
    <property type="protein sequence ID" value="PIC38394.1"/>
    <property type="molecule type" value="Genomic_DNA"/>
</dbReference>
<feature type="domain" description="EF-hand" evidence="3">
    <location>
        <begin position="64"/>
        <end position="99"/>
    </location>
</feature>
<dbReference type="FunFam" id="1.10.238.10:FF:000178">
    <property type="entry name" value="Calmodulin-2 A"/>
    <property type="match status" value="1"/>
</dbReference>
<evidence type="ECO:0000313" key="5">
    <source>
        <dbReference type="Proteomes" id="UP000230233"/>
    </source>
</evidence>
<reference evidence="5" key="1">
    <citation type="submission" date="2017-10" db="EMBL/GenBank/DDBJ databases">
        <title>Rapid genome shrinkage in a self-fertile nematode reveals novel sperm competition proteins.</title>
        <authorList>
            <person name="Yin D."/>
            <person name="Schwarz E.M."/>
            <person name="Thomas C.G."/>
            <person name="Felde R.L."/>
            <person name="Korf I.F."/>
            <person name="Cutter A.D."/>
            <person name="Schartner C.M."/>
            <person name="Ralston E.J."/>
            <person name="Meyer B.J."/>
            <person name="Haag E.S."/>
        </authorList>
    </citation>
    <scope>NUCLEOTIDE SEQUENCE [LARGE SCALE GENOMIC DNA]</scope>
    <source>
        <strain evidence="5">JU1422</strain>
    </source>
</reference>
<dbReference type="Gene3D" id="1.10.238.10">
    <property type="entry name" value="EF-hand"/>
    <property type="match status" value="1"/>
</dbReference>
<dbReference type="OrthoDB" id="26525at2759"/>
<dbReference type="InterPro" id="IPR050145">
    <property type="entry name" value="Centrin_CML-like"/>
</dbReference>
<dbReference type="SMART" id="SM00054">
    <property type="entry name" value="EFh"/>
    <property type="match status" value="3"/>
</dbReference>
<dbReference type="SUPFAM" id="SSF47473">
    <property type="entry name" value="EF-hand"/>
    <property type="match status" value="1"/>
</dbReference>
<dbReference type="Proteomes" id="UP000230233">
    <property type="component" value="Chromosome III"/>
</dbReference>
<dbReference type="Pfam" id="PF13833">
    <property type="entry name" value="EF-hand_8"/>
    <property type="match status" value="1"/>
</dbReference>
<feature type="domain" description="EF-hand" evidence="3">
    <location>
        <begin position="100"/>
        <end position="135"/>
    </location>
</feature>
<dbReference type="CDD" id="cd00051">
    <property type="entry name" value="EFh"/>
    <property type="match status" value="1"/>
</dbReference>
<name>A0A2G5UFS6_9PELO</name>
<sequence>MNSRRPQKKKEVRSFSEMPVAKDNQFWDALMENKVAKKLIKKHKCKAKCENIDELAKRYEVSKQEVEKVFKIFQLMDDDGSGTISSSEVAKMLNELGIDVSPKVVQAVMRSSDVSGDGQIDFEEFLAAVTSKIKLSTVKADVELMLSKIDHNPEKVITAEELVVAWSETVSTNITVKEACALIQQADTQGRGKATIHEFITMCQTV</sequence>
<keyword evidence="2" id="KW-0106">Calcium</keyword>
<keyword evidence="1" id="KW-0677">Repeat</keyword>
<organism evidence="4 5">
    <name type="scientific">Caenorhabditis nigoni</name>
    <dbReference type="NCBI Taxonomy" id="1611254"/>
    <lineage>
        <taxon>Eukaryota</taxon>
        <taxon>Metazoa</taxon>
        <taxon>Ecdysozoa</taxon>
        <taxon>Nematoda</taxon>
        <taxon>Chromadorea</taxon>
        <taxon>Rhabditida</taxon>
        <taxon>Rhabditina</taxon>
        <taxon>Rhabditomorpha</taxon>
        <taxon>Rhabditoidea</taxon>
        <taxon>Rhabditidae</taxon>
        <taxon>Peloderinae</taxon>
        <taxon>Caenorhabditis</taxon>
    </lineage>
</organism>
<comment type="caution">
    <text evidence="4">The sequence shown here is derived from an EMBL/GenBank/DDBJ whole genome shotgun (WGS) entry which is preliminary data.</text>
</comment>
<dbReference type="PANTHER" id="PTHR23050">
    <property type="entry name" value="CALCIUM BINDING PROTEIN"/>
    <property type="match status" value="1"/>
</dbReference>
<keyword evidence="5" id="KW-1185">Reference proteome</keyword>
<dbReference type="Pfam" id="PF13499">
    <property type="entry name" value="EF-hand_7"/>
    <property type="match status" value="1"/>
</dbReference>
<proteinExistence type="predicted"/>
<protein>
    <recommendedName>
        <fullName evidence="3">EF-hand domain-containing protein</fullName>
    </recommendedName>
</protein>
<dbReference type="PROSITE" id="PS00018">
    <property type="entry name" value="EF_HAND_1"/>
    <property type="match status" value="3"/>
</dbReference>
<dbReference type="GO" id="GO:0005509">
    <property type="term" value="F:calcium ion binding"/>
    <property type="evidence" value="ECO:0007669"/>
    <property type="project" value="InterPro"/>
</dbReference>
<dbReference type="GO" id="GO:0043226">
    <property type="term" value="C:organelle"/>
    <property type="evidence" value="ECO:0007669"/>
    <property type="project" value="UniProtKB-ARBA"/>
</dbReference>
<dbReference type="STRING" id="1611254.A0A2G5UFS6"/>
<dbReference type="InterPro" id="IPR002048">
    <property type="entry name" value="EF_hand_dom"/>
</dbReference>
<dbReference type="InterPro" id="IPR011992">
    <property type="entry name" value="EF-hand-dom_pair"/>
</dbReference>
<evidence type="ECO:0000313" key="4">
    <source>
        <dbReference type="EMBL" id="PIC38394.1"/>
    </source>
</evidence>
<accession>A0A2G5UFS6</accession>